<dbReference type="SUPFAM" id="SSF46689">
    <property type="entry name" value="Homeodomain-like"/>
    <property type="match status" value="1"/>
</dbReference>
<keyword evidence="5" id="KW-0597">Phosphoprotein</keyword>
<organism evidence="8 9">
    <name type="scientific">Desulforhopalus singaporensis</name>
    <dbReference type="NCBI Taxonomy" id="91360"/>
    <lineage>
        <taxon>Bacteria</taxon>
        <taxon>Pseudomonadati</taxon>
        <taxon>Thermodesulfobacteriota</taxon>
        <taxon>Desulfobulbia</taxon>
        <taxon>Desulfobulbales</taxon>
        <taxon>Desulfocapsaceae</taxon>
        <taxon>Desulforhopalus</taxon>
    </lineage>
</organism>
<dbReference type="SUPFAM" id="SSF52540">
    <property type="entry name" value="P-loop containing nucleoside triphosphate hydrolases"/>
    <property type="match status" value="1"/>
</dbReference>
<name>A0A1H0U271_9BACT</name>
<evidence type="ECO:0000256" key="5">
    <source>
        <dbReference type="PROSITE-ProRule" id="PRU00169"/>
    </source>
</evidence>
<dbReference type="Proteomes" id="UP000199073">
    <property type="component" value="Unassembled WGS sequence"/>
</dbReference>
<dbReference type="SUPFAM" id="SSF52172">
    <property type="entry name" value="CheY-like"/>
    <property type="match status" value="1"/>
</dbReference>
<feature type="domain" description="Sigma-54 factor interaction" evidence="6">
    <location>
        <begin position="145"/>
        <end position="374"/>
    </location>
</feature>
<evidence type="ECO:0000313" key="9">
    <source>
        <dbReference type="Proteomes" id="UP000199073"/>
    </source>
</evidence>
<keyword evidence="4" id="KW-0804">Transcription</keyword>
<dbReference type="SMART" id="SM00382">
    <property type="entry name" value="AAA"/>
    <property type="match status" value="1"/>
</dbReference>
<dbReference type="GO" id="GO:0043565">
    <property type="term" value="F:sequence-specific DNA binding"/>
    <property type="evidence" value="ECO:0007669"/>
    <property type="project" value="InterPro"/>
</dbReference>
<dbReference type="InterPro" id="IPR027417">
    <property type="entry name" value="P-loop_NTPase"/>
</dbReference>
<dbReference type="Pfam" id="PF25601">
    <property type="entry name" value="AAA_lid_14"/>
    <property type="match status" value="1"/>
</dbReference>
<dbReference type="RefSeq" id="WP_092224878.1">
    <property type="nucleotide sequence ID" value="NZ_FNJI01000028.1"/>
</dbReference>
<dbReference type="OrthoDB" id="9763792at2"/>
<dbReference type="GO" id="GO:0006355">
    <property type="term" value="P:regulation of DNA-templated transcription"/>
    <property type="evidence" value="ECO:0007669"/>
    <property type="project" value="InterPro"/>
</dbReference>
<dbReference type="InterPro" id="IPR009057">
    <property type="entry name" value="Homeodomain-like_sf"/>
</dbReference>
<dbReference type="PANTHER" id="PTHR32071:SF13">
    <property type="entry name" value="RESPONSE REGULATOR HSFA"/>
    <property type="match status" value="1"/>
</dbReference>
<dbReference type="PROSITE" id="PS00675">
    <property type="entry name" value="SIGMA54_INTERACT_1"/>
    <property type="match status" value="1"/>
</dbReference>
<dbReference type="InterPro" id="IPR025662">
    <property type="entry name" value="Sigma_54_int_dom_ATP-bd_1"/>
</dbReference>
<evidence type="ECO:0000256" key="3">
    <source>
        <dbReference type="ARBA" id="ARBA00023015"/>
    </source>
</evidence>
<dbReference type="PROSITE" id="PS50110">
    <property type="entry name" value="RESPONSE_REGULATORY"/>
    <property type="match status" value="1"/>
</dbReference>
<dbReference type="GO" id="GO:0005524">
    <property type="term" value="F:ATP binding"/>
    <property type="evidence" value="ECO:0007669"/>
    <property type="project" value="UniProtKB-KW"/>
</dbReference>
<dbReference type="InterPro" id="IPR001789">
    <property type="entry name" value="Sig_transdc_resp-reg_receiver"/>
</dbReference>
<dbReference type="Gene3D" id="1.10.8.60">
    <property type="match status" value="1"/>
</dbReference>
<dbReference type="PROSITE" id="PS50045">
    <property type="entry name" value="SIGMA54_INTERACT_4"/>
    <property type="match status" value="1"/>
</dbReference>
<keyword evidence="2" id="KW-0067">ATP-binding</keyword>
<keyword evidence="9" id="KW-1185">Reference proteome</keyword>
<dbReference type="InterPro" id="IPR003593">
    <property type="entry name" value="AAA+_ATPase"/>
</dbReference>
<dbReference type="Pfam" id="PF00072">
    <property type="entry name" value="Response_reg"/>
    <property type="match status" value="1"/>
</dbReference>
<evidence type="ECO:0000313" key="8">
    <source>
        <dbReference type="EMBL" id="SDP60150.1"/>
    </source>
</evidence>
<feature type="domain" description="Response regulatory" evidence="7">
    <location>
        <begin position="2"/>
        <end position="117"/>
    </location>
</feature>
<evidence type="ECO:0000256" key="1">
    <source>
        <dbReference type="ARBA" id="ARBA00022741"/>
    </source>
</evidence>
<dbReference type="SMART" id="SM00448">
    <property type="entry name" value="REC"/>
    <property type="match status" value="1"/>
</dbReference>
<reference evidence="8 9" key="1">
    <citation type="submission" date="2016-10" db="EMBL/GenBank/DDBJ databases">
        <authorList>
            <person name="de Groot N.N."/>
        </authorList>
    </citation>
    <scope>NUCLEOTIDE SEQUENCE [LARGE SCALE GENOMIC DNA]</scope>
    <source>
        <strain evidence="8 9">DSM 12130</strain>
    </source>
</reference>
<protein>
    <submittedName>
        <fullName evidence="8">Two-component system, NtrC family, response regulator HydG</fullName>
    </submittedName>
</protein>
<dbReference type="AlphaFoldDB" id="A0A1H0U271"/>
<keyword evidence="3" id="KW-0805">Transcription regulation</keyword>
<accession>A0A1H0U271</accession>
<dbReference type="InterPro" id="IPR002197">
    <property type="entry name" value="HTH_Fis"/>
</dbReference>
<dbReference type="CDD" id="cd17536">
    <property type="entry name" value="REC_YesN-like"/>
    <property type="match status" value="1"/>
</dbReference>
<dbReference type="InterPro" id="IPR058031">
    <property type="entry name" value="AAA_lid_NorR"/>
</dbReference>
<proteinExistence type="predicted"/>
<gene>
    <name evidence="8" type="ORF">SAMN05660330_03339</name>
</gene>
<dbReference type="Gene3D" id="1.10.10.60">
    <property type="entry name" value="Homeodomain-like"/>
    <property type="match status" value="1"/>
</dbReference>
<dbReference type="Gene3D" id="3.40.50.300">
    <property type="entry name" value="P-loop containing nucleotide triphosphate hydrolases"/>
    <property type="match status" value="1"/>
</dbReference>
<dbReference type="InterPro" id="IPR002078">
    <property type="entry name" value="Sigma_54_int"/>
</dbReference>
<dbReference type="PROSITE" id="PS00676">
    <property type="entry name" value="SIGMA54_INTERACT_2"/>
    <property type="match status" value="1"/>
</dbReference>
<dbReference type="EMBL" id="FNJI01000028">
    <property type="protein sequence ID" value="SDP60150.1"/>
    <property type="molecule type" value="Genomic_DNA"/>
</dbReference>
<dbReference type="CDD" id="cd00009">
    <property type="entry name" value="AAA"/>
    <property type="match status" value="1"/>
</dbReference>
<sequence>MKILIVDDEPLVLSSIKLLLRRRGLPKVTICDNGIEAVEKIKNNDFDIVLLDYLMPELDGLQVLEKVKPFCPNTEFIILTAVDDVATAVKAIRLGSFDYLVKPIDNERLLLTMERAYEHLGLLAGLAGSGGTGKPCEVPEPFSEIISQDPRMLELLTFARIMGNSGNPVLITGESGTGKELLARGLHKVGPGSGGPFIAVNVSAIPESLFESQFFGHARGTFTGAERDHKGFFEQADGGTLFLDEIGELPMRLQSKLLRVLEDKMVIPVGATQPIPVRLQIVSATNIDMQTALQEGSFRLDLLCRLKSAHVHLPPLRERTGDIPLLAEHFLRRACEKHHKTINGFSPEAMDQLYQKDYPGNIRSLAQEIENAVILCDSDYILGQNPGWHQEEASPSSPPMLCSLKEIRNKHVIDVLNHTGGDRKQAARILGVTLRHVQRILSQIKADQHLEEK</sequence>
<dbReference type="Pfam" id="PF02954">
    <property type="entry name" value="HTH_8"/>
    <property type="match status" value="1"/>
</dbReference>
<keyword evidence="1" id="KW-0547">Nucleotide-binding</keyword>
<dbReference type="FunFam" id="3.40.50.300:FF:000006">
    <property type="entry name" value="DNA-binding transcriptional regulator NtrC"/>
    <property type="match status" value="1"/>
</dbReference>
<evidence type="ECO:0000256" key="4">
    <source>
        <dbReference type="ARBA" id="ARBA00023163"/>
    </source>
</evidence>
<dbReference type="Gene3D" id="3.40.50.2300">
    <property type="match status" value="1"/>
</dbReference>
<dbReference type="GO" id="GO:0000160">
    <property type="term" value="P:phosphorelay signal transduction system"/>
    <property type="evidence" value="ECO:0007669"/>
    <property type="project" value="InterPro"/>
</dbReference>
<feature type="modified residue" description="4-aspartylphosphate" evidence="5">
    <location>
        <position position="52"/>
    </location>
</feature>
<dbReference type="InterPro" id="IPR025943">
    <property type="entry name" value="Sigma_54_int_dom_ATP-bd_2"/>
</dbReference>
<dbReference type="Pfam" id="PF00158">
    <property type="entry name" value="Sigma54_activat"/>
    <property type="match status" value="1"/>
</dbReference>
<evidence type="ECO:0000256" key="2">
    <source>
        <dbReference type="ARBA" id="ARBA00022840"/>
    </source>
</evidence>
<dbReference type="STRING" id="91360.SAMN05660330_03339"/>
<evidence type="ECO:0000259" key="7">
    <source>
        <dbReference type="PROSITE" id="PS50110"/>
    </source>
</evidence>
<evidence type="ECO:0000259" key="6">
    <source>
        <dbReference type="PROSITE" id="PS50045"/>
    </source>
</evidence>
<dbReference type="PANTHER" id="PTHR32071">
    <property type="entry name" value="TRANSCRIPTIONAL REGULATORY PROTEIN"/>
    <property type="match status" value="1"/>
</dbReference>
<dbReference type="InterPro" id="IPR011006">
    <property type="entry name" value="CheY-like_superfamily"/>
</dbReference>